<evidence type="ECO:0000313" key="2">
    <source>
        <dbReference type="Proteomes" id="UP000241769"/>
    </source>
</evidence>
<dbReference type="InParanoid" id="A0A2P6NA56"/>
<organism evidence="1 2">
    <name type="scientific">Planoprotostelium fungivorum</name>
    <dbReference type="NCBI Taxonomy" id="1890364"/>
    <lineage>
        <taxon>Eukaryota</taxon>
        <taxon>Amoebozoa</taxon>
        <taxon>Evosea</taxon>
        <taxon>Variosea</taxon>
        <taxon>Cavosteliida</taxon>
        <taxon>Cavosteliaceae</taxon>
        <taxon>Planoprotostelium</taxon>
    </lineage>
</organism>
<keyword evidence="2" id="KW-1185">Reference proteome</keyword>
<dbReference type="AlphaFoldDB" id="A0A2P6NA56"/>
<accession>A0A2P6NA56</accession>
<evidence type="ECO:0000313" key="1">
    <source>
        <dbReference type="EMBL" id="PRP80819.1"/>
    </source>
</evidence>
<sequence>MVSNYTLSMEFDNDYVNSPRAEAPLDGGHPKHSDYETTSKGKLMYWMIVPVTHSGSSSIHFHTNTQQSIMSCTMVLPTLAPMKYRRLTRSDGRMALMNSTDGLDNVKPKTKTAIIALRRQKRKLTGLYAVTPFLPLSDVGFPFILDSTFGISPEKTWEPLDTINE</sequence>
<reference evidence="1 2" key="1">
    <citation type="journal article" date="2018" name="Genome Biol. Evol.">
        <title>Multiple Roots of Fruiting Body Formation in Amoebozoa.</title>
        <authorList>
            <person name="Hillmann F."/>
            <person name="Forbes G."/>
            <person name="Novohradska S."/>
            <person name="Ferling I."/>
            <person name="Riege K."/>
            <person name="Groth M."/>
            <person name="Westermann M."/>
            <person name="Marz M."/>
            <person name="Spaller T."/>
            <person name="Winckler T."/>
            <person name="Schaap P."/>
            <person name="Glockner G."/>
        </authorList>
    </citation>
    <scope>NUCLEOTIDE SEQUENCE [LARGE SCALE GENOMIC DNA]</scope>
    <source>
        <strain evidence="1 2">Jena</strain>
    </source>
</reference>
<protein>
    <submittedName>
        <fullName evidence="1">Uncharacterized protein</fullName>
    </submittedName>
</protein>
<comment type="caution">
    <text evidence="1">The sequence shown here is derived from an EMBL/GenBank/DDBJ whole genome shotgun (WGS) entry which is preliminary data.</text>
</comment>
<dbReference type="EMBL" id="MDYQ01000137">
    <property type="protein sequence ID" value="PRP80819.1"/>
    <property type="molecule type" value="Genomic_DNA"/>
</dbReference>
<proteinExistence type="predicted"/>
<name>A0A2P6NA56_9EUKA</name>
<dbReference type="Proteomes" id="UP000241769">
    <property type="component" value="Unassembled WGS sequence"/>
</dbReference>
<gene>
    <name evidence="1" type="ORF">PROFUN_11234</name>
</gene>